<dbReference type="Pfam" id="PF00496">
    <property type="entry name" value="SBP_bac_5"/>
    <property type="match status" value="1"/>
</dbReference>
<dbReference type="GO" id="GO:0015833">
    <property type="term" value="P:peptide transport"/>
    <property type="evidence" value="ECO:0007669"/>
    <property type="project" value="TreeGrafter"/>
</dbReference>
<feature type="domain" description="Fibronectin type-III" evidence="5">
    <location>
        <begin position="994"/>
        <end position="1076"/>
    </location>
</feature>
<feature type="domain" description="Fibronectin type-III" evidence="5">
    <location>
        <begin position="1183"/>
        <end position="1266"/>
    </location>
</feature>
<protein>
    <recommendedName>
        <fullName evidence="5">Fibronectin type-III domain-containing protein</fullName>
    </recommendedName>
</protein>
<keyword evidence="4" id="KW-1133">Transmembrane helix</keyword>
<keyword evidence="2" id="KW-0813">Transport</keyword>
<evidence type="ECO:0000313" key="6">
    <source>
        <dbReference type="EMBL" id="KKN12291.1"/>
    </source>
</evidence>
<feature type="transmembrane region" description="Helical" evidence="4">
    <location>
        <begin position="1383"/>
        <end position="1401"/>
    </location>
</feature>
<gene>
    <name evidence="6" type="ORF">LCGC14_1017920</name>
</gene>
<sequence>MKFSKSYKGLISTLLLFLFILLNPINLLKIHSFSDSASNQNPLISPTESVLRLGTSSLVGDWDPAITDWYNALVGNYLPSSLEYPIGIPINASKGIDTPLGDNWIPILVTDWEFEMYNESYYNHADIPFQNTGGYKTTTLTLRENVTFTDGSDWNATVFKWNIDRVHLINGNYTGLARGNDVWEEEEGNLLGTSLVEDNKPYWTTAWNMSAYDSENLNLTAPTNPDLIPGVNDYAWYDLGDNHTLVDYPGVTILPNNTVRNPNPYGGWDSLAKAAFHYAPYDRYPQVAKVEILDNKASGGTIKVYHNTWNTDGLGTFVNYPMISYQEYKDDYTVHGIYGYENGILTTPNPSIVDHMIGTGPYIYVEHDETGTPPGGHLIKNENYWNKTALEADGWFDVDRVEIIKFPAGDLGADAQNTALLTNAIDYAFDNQFQPLDYDTVIANPNINYIELGASEYLTQITLNSINETWWAWPDYDAWRKGYYPQSGSATSSGVPRAMREAMNYAFNYDIFINTVMNGRVERSGGMLGTGNAYYNSSVPLADYNVTKAREILLTTGNDTSGEVYTGMGTANGYWPNEDLYNFSKMCADRGLTASSTDADWILVADTNPIYTLNFYWDSAHQGVHDVLQTSLKSIGVALVDDVDNKVATIIWDTVRIGHLTTFDGEHSLWSAEGWVMDEHMPDTSPELNVFWSSVDPDKGRWRTLGPAGGGVTSWHYWGNFGFNFDARVDNLYDRLSVSSQTEKRYLLSSIAEIEQTEKFPKIYISQPKVGAALWKKWTMNLNRGTLFFANFHLNPLPGDMILSSDAGIPDVDGDFNLYWNTSDGADNYSIYKYSKPVTQVNGSLIKVADHNASSPFAITGLSNGDYYFVIMAHNQYGDKMSNNIKVTVQHPIIPPSSFTLSTDAGVPDVDGDFNLYWTTSDGADNYSIYEYSKPITQMNGSLIKVADHNASSPFAITGLSNGDYYFVIVAHNQFGDKMSNNIKVTVQHPIIPPSSFTLSTDAGIPDVDGDFNLYWTTSDGADNYSIYVYDKMITQLNGSLTLIANENATSPLTITGLPNGDYYFVVVAHNQYGDTLSNNIYINVQLPPTSFVLSSDADFPDDVGIFNLNWTISDGADNYSIYMYNNLITQINGSLTTIANQNATSPFAITGLSSGDYYFVAVAHNQYGDTLSNNIYINVQLPPTSFVLSSDADFPDDDGIFNLNWTISDGADNYSIYMYNNLITQINGSLTTIANQNATSPFAITGLSSGDYYFVAVAHNQYGDTLSNNIYINVQLPPTSFVLSSDADFPDDDGIFNLNWTTSDGAVSYSLYMHNSPITVIDSSITLLLDQVTLTSFSVSGLPNGEYYFVVVAHNQYGDTLSTNVHVAVNIPGGSTTPAVPGYNTLLILGISILTACILFKKKKIKSKLR</sequence>
<evidence type="ECO:0000256" key="3">
    <source>
        <dbReference type="ARBA" id="ARBA00022729"/>
    </source>
</evidence>
<dbReference type="Gene3D" id="2.60.40.10">
    <property type="entry name" value="Immunoglobulins"/>
    <property type="match status" value="6"/>
</dbReference>
<feature type="domain" description="Fibronectin type-III" evidence="5">
    <location>
        <begin position="896"/>
        <end position="978"/>
    </location>
</feature>
<reference evidence="6" key="1">
    <citation type="journal article" date="2015" name="Nature">
        <title>Complex archaea that bridge the gap between prokaryotes and eukaryotes.</title>
        <authorList>
            <person name="Spang A."/>
            <person name="Saw J.H."/>
            <person name="Jorgensen S.L."/>
            <person name="Zaremba-Niedzwiedzka K."/>
            <person name="Martijn J."/>
            <person name="Lind A.E."/>
            <person name="van Eijk R."/>
            <person name="Schleper C."/>
            <person name="Guy L."/>
            <person name="Ettema T.J."/>
        </authorList>
    </citation>
    <scope>NUCLEOTIDE SEQUENCE</scope>
</reference>
<proteinExistence type="inferred from homology"/>
<dbReference type="Gene3D" id="3.10.105.10">
    <property type="entry name" value="Dipeptide-binding Protein, Domain 3"/>
    <property type="match status" value="1"/>
</dbReference>
<evidence type="ECO:0000259" key="5">
    <source>
        <dbReference type="SMART" id="SM00060"/>
    </source>
</evidence>
<dbReference type="SUPFAM" id="SSF53850">
    <property type="entry name" value="Periplasmic binding protein-like II"/>
    <property type="match status" value="1"/>
</dbReference>
<feature type="domain" description="Fibronectin type-III" evidence="5">
    <location>
        <begin position="796"/>
        <end position="880"/>
    </location>
</feature>
<dbReference type="PANTHER" id="PTHR30290">
    <property type="entry name" value="PERIPLASMIC BINDING COMPONENT OF ABC TRANSPORTER"/>
    <property type="match status" value="1"/>
</dbReference>
<dbReference type="GO" id="GO:1904680">
    <property type="term" value="F:peptide transmembrane transporter activity"/>
    <property type="evidence" value="ECO:0007669"/>
    <property type="project" value="TreeGrafter"/>
</dbReference>
<comment type="similarity">
    <text evidence="1">Belongs to the bacterial solute-binding protein 5 family.</text>
</comment>
<dbReference type="Gene3D" id="3.40.190.10">
    <property type="entry name" value="Periplasmic binding protein-like II"/>
    <property type="match status" value="2"/>
</dbReference>
<keyword evidence="3" id="KW-0732">Signal</keyword>
<evidence type="ECO:0000256" key="2">
    <source>
        <dbReference type="ARBA" id="ARBA00022448"/>
    </source>
</evidence>
<evidence type="ECO:0000256" key="1">
    <source>
        <dbReference type="ARBA" id="ARBA00005695"/>
    </source>
</evidence>
<accession>A0A0F9QGL3</accession>
<organism evidence="6">
    <name type="scientific">marine sediment metagenome</name>
    <dbReference type="NCBI Taxonomy" id="412755"/>
    <lineage>
        <taxon>unclassified sequences</taxon>
        <taxon>metagenomes</taxon>
        <taxon>ecological metagenomes</taxon>
    </lineage>
</organism>
<evidence type="ECO:0000256" key="4">
    <source>
        <dbReference type="SAM" id="Phobius"/>
    </source>
</evidence>
<dbReference type="InterPro" id="IPR003961">
    <property type="entry name" value="FN3_dom"/>
</dbReference>
<dbReference type="SMART" id="SM00060">
    <property type="entry name" value="FN3"/>
    <property type="match status" value="6"/>
</dbReference>
<name>A0A0F9QGL3_9ZZZZ</name>
<dbReference type="PANTHER" id="PTHR30290:SF9">
    <property type="entry name" value="OLIGOPEPTIDE-BINDING PROTEIN APPA"/>
    <property type="match status" value="1"/>
</dbReference>
<comment type="caution">
    <text evidence="6">The sequence shown here is derived from an EMBL/GenBank/DDBJ whole genome shotgun (WGS) entry which is preliminary data.</text>
</comment>
<feature type="domain" description="Fibronectin type-III" evidence="5">
    <location>
        <begin position="1278"/>
        <end position="1361"/>
    </location>
</feature>
<keyword evidence="4" id="KW-0472">Membrane</keyword>
<dbReference type="InterPro" id="IPR000914">
    <property type="entry name" value="SBP_5_dom"/>
</dbReference>
<dbReference type="EMBL" id="LAZR01004047">
    <property type="protein sequence ID" value="KKN12291.1"/>
    <property type="molecule type" value="Genomic_DNA"/>
</dbReference>
<feature type="domain" description="Fibronectin type-III" evidence="5">
    <location>
        <begin position="1088"/>
        <end position="1171"/>
    </location>
</feature>
<dbReference type="InterPro" id="IPR013783">
    <property type="entry name" value="Ig-like_fold"/>
</dbReference>
<dbReference type="InterPro" id="IPR039424">
    <property type="entry name" value="SBP_5"/>
</dbReference>
<keyword evidence="4" id="KW-0812">Transmembrane</keyword>